<organism evidence="4 5">
    <name type="scientific">Desulfosporosinus acidiphilus (strain DSM 22704 / JCM 16185 / SJ4)</name>
    <dbReference type="NCBI Taxonomy" id="646529"/>
    <lineage>
        <taxon>Bacteria</taxon>
        <taxon>Bacillati</taxon>
        <taxon>Bacillota</taxon>
        <taxon>Clostridia</taxon>
        <taxon>Eubacteriales</taxon>
        <taxon>Desulfitobacteriaceae</taxon>
        <taxon>Desulfosporosinus</taxon>
    </lineage>
</organism>
<dbReference type="InterPro" id="IPR003961">
    <property type="entry name" value="FN3_dom"/>
</dbReference>
<feature type="transmembrane region" description="Helical" evidence="2">
    <location>
        <begin position="7"/>
        <end position="27"/>
    </location>
</feature>
<dbReference type="CDD" id="cd00063">
    <property type="entry name" value="FN3"/>
    <property type="match status" value="1"/>
</dbReference>
<dbReference type="AlphaFoldDB" id="I4D440"/>
<evidence type="ECO:0000259" key="3">
    <source>
        <dbReference type="PROSITE" id="PS50853"/>
    </source>
</evidence>
<dbReference type="Gene3D" id="2.60.40.10">
    <property type="entry name" value="Immunoglobulins"/>
    <property type="match status" value="1"/>
</dbReference>
<dbReference type="Pfam" id="PF00041">
    <property type="entry name" value="fn3"/>
    <property type="match status" value="1"/>
</dbReference>
<evidence type="ECO:0000313" key="4">
    <source>
        <dbReference type="EMBL" id="AFM40564.1"/>
    </source>
</evidence>
<name>I4D440_DESAJ</name>
<dbReference type="STRING" id="646529.Desaci_1560"/>
<dbReference type="eggNOG" id="COG4733">
    <property type="taxonomic scope" value="Bacteria"/>
</dbReference>
<dbReference type="InterPro" id="IPR036116">
    <property type="entry name" value="FN3_sf"/>
</dbReference>
<dbReference type="RefSeq" id="WP_014826571.1">
    <property type="nucleotide sequence ID" value="NC_018068.1"/>
</dbReference>
<dbReference type="EMBL" id="CP003639">
    <property type="protein sequence ID" value="AFM40564.1"/>
    <property type="molecule type" value="Genomic_DNA"/>
</dbReference>
<keyword evidence="5" id="KW-1185">Reference proteome</keyword>
<dbReference type="HOGENOM" id="CLU_1287085_0_0_9"/>
<proteinExistence type="predicted"/>
<dbReference type="KEGG" id="dai:Desaci_1560"/>
<evidence type="ECO:0000256" key="1">
    <source>
        <dbReference type="SAM" id="MobiDB-lite"/>
    </source>
</evidence>
<reference evidence="4 5" key="1">
    <citation type="journal article" date="2012" name="J. Bacteriol.">
        <title>Complete genome sequences of Desulfosporosinus orientis DSM765T, Desulfosporosinus youngiae DSM17734T, Desulfosporosinus meridiei DSM13257T, and Desulfosporosinus acidiphilus DSM22704T.</title>
        <authorList>
            <person name="Pester M."/>
            <person name="Brambilla E."/>
            <person name="Alazard D."/>
            <person name="Rattei T."/>
            <person name="Weinmaier T."/>
            <person name="Han J."/>
            <person name="Lucas S."/>
            <person name="Lapidus A."/>
            <person name="Cheng J.F."/>
            <person name="Goodwin L."/>
            <person name="Pitluck S."/>
            <person name="Peters L."/>
            <person name="Ovchinnikova G."/>
            <person name="Teshima H."/>
            <person name="Detter J.C."/>
            <person name="Han C.S."/>
            <person name="Tapia R."/>
            <person name="Land M.L."/>
            <person name="Hauser L."/>
            <person name="Kyrpides N.C."/>
            <person name="Ivanova N.N."/>
            <person name="Pagani I."/>
            <person name="Huntmann M."/>
            <person name="Wei C.L."/>
            <person name="Davenport K.W."/>
            <person name="Daligault H."/>
            <person name="Chain P.S."/>
            <person name="Chen A."/>
            <person name="Mavromatis K."/>
            <person name="Markowitz V."/>
            <person name="Szeto E."/>
            <person name="Mikhailova N."/>
            <person name="Pati A."/>
            <person name="Wagner M."/>
            <person name="Woyke T."/>
            <person name="Ollivier B."/>
            <person name="Klenk H.P."/>
            <person name="Spring S."/>
            <person name="Loy A."/>
        </authorList>
    </citation>
    <scope>NUCLEOTIDE SEQUENCE [LARGE SCALE GENOMIC DNA]</scope>
    <source>
        <strain evidence="5">DSM 22704 / JCM 16185 / SJ4</strain>
    </source>
</reference>
<dbReference type="Proteomes" id="UP000002892">
    <property type="component" value="Chromosome"/>
</dbReference>
<feature type="region of interest" description="Disordered" evidence="1">
    <location>
        <begin position="68"/>
        <end position="91"/>
    </location>
</feature>
<accession>I4D440</accession>
<feature type="domain" description="Fibronectin type-III" evidence="3">
    <location>
        <begin position="116"/>
        <end position="206"/>
    </location>
</feature>
<dbReference type="SMART" id="SM00060">
    <property type="entry name" value="FN3"/>
    <property type="match status" value="1"/>
</dbReference>
<keyword evidence="2" id="KW-0812">Transmembrane</keyword>
<dbReference type="PROSITE" id="PS50853">
    <property type="entry name" value="FN3"/>
    <property type="match status" value="1"/>
</dbReference>
<dbReference type="OrthoDB" id="2486450at2"/>
<dbReference type="SUPFAM" id="SSF49265">
    <property type="entry name" value="Fibronectin type III"/>
    <property type="match status" value="1"/>
</dbReference>
<evidence type="ECO:0000256" key="2">
    <source>
        <dbReference type="SAM" id="Phobius"/>
    </source>
</evidence>
<protein>
    <submittedName>
        <fullName evidence="4">Fibronectin type III domain-containing protein</fullName>
    </submittedName>
</protein>
<keyword evidence="2" id="KW-0472">Membrane</keyword>
<keyword evidence="2" id="KW-1133">Transmembrane helix</keyword>
<sequence length="214" mass="23772">MKRKQIIILSILLPIAIISGFSLWLLWEHKSVPKTYSTTRSLMPVSASTQATIQQTLNNFWQEYALQHKPQGEKKDSDSDLKSESINPKTNEAEINSQVKATTHPELETKILYPGIPEGLVITPVSSKSIKLSWNPAIYAATYNVYRSTKHDQGYRKITNVKSTLFVDTGLNPGTAYFYKISSVKSTGVESYFANPVGTVTNAIDSTVSSIPSR</sequence>
<feature type="compositionally biased region" description="Basic and acidic residues" evidence="1">
    <location>
        <begin position="70"/>
        <end position="83"/>
    </location>
</feature>
<dbReference type="InterPro" id="IPR013783">
    <property type="entry name" value="Ig-like_fold"/>
</dbReference>
<evidence type="ECO:0000313" key="5">
    <source>
        <dbReference type="Proteomes" id="UP000002892"/>
    </source>
</evidence>
<gene>
    <name evidence="4" type="ordered locus">Desaci_1560</name>
</gene>